<sequence>MLMVPINTRTGINSCSQSLQHLSADFQNVHEDPVCGAFPARCVSMHSVLCSSLSDREESSLLSRRHTEGPQQ</sequence>
<keyword evidence="2" id="KW-1185">Reference proteome</keyword>
<evidence type="ECO:0000313" key="1">
    <source>
        <dbReference type="EMBL" id="MEQ2258077.1"/>
    </source>
</evidence>
<accession>A0ABV0VLF8</accession>
<dbReference type="EMBL" id="JAHRIM010000186">
    <property type="protein sequence ID" value="MEQ2258077.1"/>
    <property type="molecule type" value="Genomic_DNA"/>
</dbReference>
<name>A0ABV0VLF8_9TELE</name>
<evidence type="ECO:0000313" key="2">
    <source>
        <dbReference type="Proteomes" id="UP001444071"/>
    </source>
</evidence>
<protein>
    <submittedName>
        <fullName evidence="1">Uncharacterized protein</fullName>
    </submittedName>
</protein>
<comment type="caution">
    <text evidence="1">The sequence shown here is derived from an EMBL/GenBank/DDBJ whole genome shotgun (WGS) entry which is preliminary data.</text>
</comment>
<gene>
    <name evidence="1" type="ORF">XENORESO_004774</name>
</gene>
<organism evidence="1 2">
    <name type="scientific">Xenotaenia resolanae</name>
    <dbReference type="NCBI Taxonomy" id="208358"/>
    <lineage>
        <taxon>Eukaryota</taxon>
        <taxon>Metazoa</taxon>
        <taxon>Chordata</taxon>
        <taxon>Craniata</taxon>
        <taxon>Vertebrata</taxon>
        <taxon>Euteleostomi</taxon>
        <taxon>Actinopterygii</taxon>
        <taxon>Neopterygii</taxon>
        <taxon>Teleostei</taxon>
        <taxon>Neoteleostei</taxon>
        <taxon>Acanthomorphata</taxon>
        <taxon>Ovalentaria</taxon>
        <taxon>Atherinomorphae</taxon>
        <taxon>Cyprinodontiformes</taxon>
        <taxon>Goodeidae</taxon>
        <taxon>Xenotaenia</taxon>
    </lineage>
</organism>
<proteinExistence type="predicted"/>
<dbReference type="Proteomes" id="UP001444071">
    <property type="component" value="Unassembled WGS sequence"/>
</dbReference>
<reference evidence="1 2" key="1">
    <citation type="submission" date="2021-06" db="EMBL/GenBank/DDBJ databases">
        <authorList>
            <person name="Palmer J.M."/>
        </authorList>
    </citation>
    <scope>NUCLEOTIDE SEQUENCE [LARGE SCALE GENOMIC DNA]</scope>
    <source>
        <strain evidence="1 2">XR_2019</strain>
        <tissue evidence="1">Muscle</tissue>
    </source>
</reference>